<dbReference type="PANTHER" id="PTHR10204">
    <property type="entry name" value="NAD P H OXIDOREDUCTASE-RELATED"/>
    <property type="match status" value="1"/>
</dbReference>
<evidence type="ECO:0000313" key="5">
    <source>
        <dbReference type="EMBL" id="MCH6160921.1"/>
    </source>
</evidence>
<keyword evidence="6" id="KW-1185">Reference proteome</keyword>
<evidence type="ECO:0000259" key="4">
    <source>
        <dbReference type="Pfam" id="PF02525"/>
    </source>
</evidence>
<evidence type="ECO:0000256" key="2">
    <source>
        <dbReference type="ARBA" id="ARBA00023002"/>
    </source>
</evidence>
<feature type="region of interest" description="Disordered" evidence="3">
    <location>
        <begin position="268"/>
        <end position="290"/>
    </location>
</feature>
<dbReference type="Gene3D" id="3.40.50.360">
    <property type="match status" value="1"/>
</dbReference>
<dbReference type="RefSeq" id="WP_241058937.1">
    <property type="nucleotide sequence ID" value="NZ_JAKWJU010000002.1"/>
</dbReference>
<name>A0ABS9SXB2_9ACTN</name>
<dbReference type="InterPro" id="IPR051545">
    <property type="entry name" value="NAD(P)H_dehydrogenase_qn"/>
</dbReference>
<comment type="caution">
    <text evidence="5">The sequence shown here is derived from an EMBL/GenBank/DDBJ whole genome shotgun (WGS) entry which is preliminary data.</text>
</comment>
<evidence type="ECO:0000313" key="6">
    <source>
        <dbReference type="Proteomes" id="UP001166784"/>
    </source>
</evidence>
<evidence type="ECO:0000256" key="3">
    <source>
        <dbReference type="SAM" id="MobiDB-lite"/>
    </source>
</evidence>
<reference evidence="5" key="2">
    <citation type="journal article" date="2023" name="Int. J. Syst. Evol. Microbiol.">
        <title>Streptomyces marispadix sp. nov., isolated from marine beach sediment of the Northern Coast of Portugal.</title>
        <authorList>
            <person name="dos Santos J.D.N."/>
            <person name="Vitorino I.R."/>
            <person name="Kallscheuer N."/>
            <person name="Srivastava A."/>
            <person name="Krautwurst S."/>
            <person name="Marz M."/>
            <person name="Jogler C."/>
            <person name="Lobo Da Cunha A."/>
            <person name="Catita J."/>
            <person name="Goncalves H."/>
            <person name="Gonzalez I."/>
            <person name="Reyes F."/>
            <person name="Lage O.M."/>
        </authorList>
    </citation>
    <scope>NUCLEOTIDE SEQUENCE</scope>
    <source>
        <strain evidence="5">M600PL45_2</strain>
    </source>
</reference>
<proteinExistence type="inferred from homology"/>
<organism evidence="5 6">
    <name type="scientific">Streptomyces marispadix</name>
    <dbReference type="NCBI Taxonomy" id="2922868"/>
    <lineage>
        <taxon>Bacteria</taxon>
        <taxon>Bacillati</taxon>
        <taxon>Actinomycetota</taxon>
        <taxon>Actinomycetes</taxon>
        <taxon>Kitasatosporales</taxon>
        <taxon>Streptomycetaceae</taxon>
        <taxon>Streptomyces</taxon>
    </lineage>
</organism>
<dbReference type="Pfam" id="PF02525">
    <property type="entry name" value="Flavodoxin_2"/>
    <property type="match status" value="1"/>
</dbReference>
<dbReference type="SUPFAM" id="SSF52218">
    <property type="entry name" value="Flavoproteins"/>
    <property type="match status" value="1"/>
</dbReference>
<keyword evidence="2" id="KW-0560">Oxidoreductase</keyword>
<dbReference type="InterPro" id="IPR003680">
    <property type="entry name" value="Flavodoxin_fold"/>
</dbReference>
<dbReference type="Proteomes" id="UP001166784">
    <property type="component" value="Unassembled WGS sequence"/>
</dbReference>
<sequence length="290" mass="31882">MKVLWIFAHPEQRSLNASLMREGLSELSAQGHATVVSDLYAMGWKAALDADDVRTGLREAPGTAGTARPAPAPRLRIGAEQELAYAEGRLSDDVREEQRKIEWADTLVFHFPMWWFGPPAILKGWFDRVLVQGFAFGLHGLDGRVLRYGEGGLAGKRALVVTSVGARESGFGPRGIHGHVDDVLWPMLHGTFWYTGMAPYEPFVVYGADRLTDPVRDRYARALRERLRTLPDAEPLAYRSEHGGDYDGDLTLRESIEPSAAGLAVHRIDRGRGAASQPDAEASARPAQAV</sequence>
<feature type="domain" description="Flavodoxin-like fold" evidence="4">
    <location>
        <begin position="1"/>
        <end position="226"/>
    </location>
</feature>
<reference evidence="5" key="1">
    <citation type="submission" date="2022-03" db="EMBL/GenBank/DDBJ databases">
        <authorList>
            <person name="Santos J.D.N."/>
            <person name="Kallscheuer N."/>
            <person name="Jogler C."/>
            <person name="Lage O.M."/>
        </authorList>
    </citation>
    <scope>NUCLEOTIDE SEQUENCE</scope>
    <source>
        <strain evidence="5">M600PL45_2</strain>
    </source>
</reference>
<gene>
    <name evidence="5" type="ORF">MMA15_11060</name>
</gene>
<comment type="similarity">
    <text evidence="1">Belongs to the NAD(P)H dehydrogenase (quinone) family.</text>
</comment>
<protein>
    <submittedName>
        <fullName evidence="5">NAD(P)H-dependent oxidoreductase</fullName>
    </submittedName>
</protein>
<dbReference type="PANTHER" id="PTHR10204:SF34">
    <property type="entry name" value="NAD(P)H DEHYDROGENASE [QUINONE] 1 ISOFORM 1"/>
    <property type="match status" value="1"/>
</dbReference>
<dbReference type="EMBL" id="JAKWJU010000002">
    <property type="protein sequence ID" value="MCH6160921.1"/>
    <property type="molecule type" value="Genomic_DNA"/>
</dbReference>
<dbReference type="InterPro" id="IPR029039">
    <property type="entry name" value="Flavoprotein-like_sf"/>
</dbReference>
<accession>A0ABS9SXB2</accession>
<evidence type="ECO:0000256" key="1">
    <source>
        <dbReference type="ARBA" id="ARBA00006252"/>
    </source>
</evidence>